<evidence type="ECO:0000256" key="1">
    <source>
        <dbReference type="SAM" id="Phobius"/>
    </source>
</evidence>
<dbReference type="Proteomes" id="UP000245533">
    <property type="component" value="Unassembled WGS sequence"/>
</dbReference>
<comment type="caution">
    <text evidence="2">The sequence shown here is derived from an EMBL/GenBank/DDBJ whole genome shotgun (WGS) entry which is preliminary data.</text>
</comment>
<organism evidence="2 3">
    <name type="scientific">Rhodohalobacter mucosus</name>
    <dbReference type="NCBI Taxonomy" id="2079485"/>
    <lineage>
        <taxon>Bacteria</taxon>
        <taxon>Pseudomonadati</taxon>
        <taxon>Balneolota</taxon>
        <taxon>Balneolia</taxon>
        <taxon>Balneolales</taxon>
        <taxon>Balneolaceae</taxon>
        <taxon>Rhodohalobacter</taxon>
    </lineage>
</organism>
<dbReference type="EMBL" id="QGGB01000002">
    <property type="protein sequence ID" value="PWN07866.1"/>
    <property type="molecule type" value="Genomic_DNA"/>
</dbReference>
<dbReference type="OrthoDB" id="710438at2"/>
<keyword evidence="1" id="KW-1133">Transmembrane helix</keyword>
<feature type="transmembrane region" description="Helical" evidence="1">
    <location>
        <begin position="54"/>
        <end position="73"/>
    </location>
</feature>
<keyword evidence="3" id="KW-1185">Reference proteome</keyword>
<name>A0A316U394_9BACT</name>
<keyword evidence="1" id="KW-0812">Transmembrane</keyword>
<dbReference type="RefSeq" id="WP_109644428.1">
    <property type="nucleotide sequence ID" value="NZ_QGGB01000002.1"/>
</dbReference>
<evidence type="ECO:0000313" key="3">
    <source>
        <dbReference type="Proteomes" id="UP000245533"/>
    </source>
</evidence>
<accession>A0A316U394</accession>
<evidence type="ECO:0000313" key="2">
    <source>
        <dbReference type="EMBL" id="PWN07866.1"/>
    </source>
</evidence>
<feature type="transmembrane region" description="Helical" evidence="1">
    <location>
        <begin position="85"/>
        <end position="104"/>
    </location>
</feature>
<proteinExistence type="predicted"/>
<dbReference type="AlphaFoldDB" id="A0A316U394"/>
<protein>
    <submittedName>
        <fullName evidence="2">Uncharacterized protein</fullName>
    </submittedName>
</protein>
<keyword evidence="1" id="KW-0472">Membrane</keyword>
<sequence length="119" mass="14131">MSDQRYDQMLKELLTETQRSMPFPDFEDEVMNKINEIETSEELVREGYRRGITFSWIFFLIGIVFGVVLTSWIPQFDISFLGVDSANFLLIFQIGFLMFILLHFEKLITMTRARLSNRF</sequence>
<gene>
    <name evidence="2" type="ORF">DDZ15_02325</name>
</gene>
<reference evidence="2 3" key="1">
    <citation type="submission" date="2018-05" db="EMBL/GenBank/DDBJ databases">
        <title>Rhodohalobacter halophilus gen. nov., sp. nov., a moderately halophilic member of the family Balneolaceae.</title>
        <authorList>
            <person name="Liu Z.-W."/>
        </authorList>
    </citation>
    <scope>NUCLEOTIDE SEQUENCE [LARGE SCALE GENOMIC DNA]</scope>
    <source>
        <strain evidence="2 3">8A47</strain>
    </source>
</reference>